<evidence type="ECO:0000313" key="1">
    <source>
        <dbReference type="EMBL" id="KAK3275197.1"/>
    </source>
</evidence>
<protein>
    <submittedName>
        <fullName evidence="1">Uncharacterized protein</fullName>
    </submittedName>
</protein>
<name>A0AAE0GBQ4_9CHLO</name>
<evidence type="ECO:0000313" key="2">
    <source>
        <dbReference type="Proteomes" id="UP001190700"/>
    </source>
</evidence>
<dbReference type="Proteomes" id="UP001190700">
    <property type="component" value="Unassembled WGS sequence"/>
</dbReference>
<dbReference type="EMBL" id="LGRX02007361">
    <property type="protein sequence ID" value="KAK3275197.1"/>
    <property type="molecule type" value="Genomic_DNA"/>
</dbReference>
<dbReference type="AlphaFoldDB" id="A0AAE0GBQ4"/>
<organism evidence="1 2">
    <name type="scientific">Cymbomonas tetramitiformis</name>
    <dbReference type="NCBI Taxonomy" id="36881"/>
    <lineage>
        <taxon>Eukaryota</taxon>
        <taxon>Viridiplantae</taxon>
        <taxon>Chlorophyta</taxon>
        <taxon>Pyramimonadophyceae</taxon>
        <taxon>Pyramimonadales</taxon>
        <taxon>Pyramimonadaceae</taxon>
        <taxon>Cymbomonas</taxon>
    </lineage>
</organism>
<keyword evidence="2" id="KW-1185">Reference proteome</keyword>
<accession>A0AAE0GBQ4</accession>
<reference evidence="1 2" key="1">
    <citation type="journal article" date="2015" name="Genome Biol. Evol.">
        <title>Comparative Genomics of a Bacterivorous Green Alga Reveals Evolutionary Causalities and Consequences of Phago-Mixotrophic Mode of Nutrition.</title>
        <authorList>
            <person name="Burns J.A."/>
            <person name="Paasch A."/>
            <person name="Narechania A."/>
            <person name="Kim E."/>
        </authorList>
    </citation>
    <scope>NUCLEOTIDE SEQUENCE [LARGE SCALE GENOMIC DNA]</scope>
    <source>
        <strain evidence="1 2">PLY_AMNH</strain>
    </source>
</reference>
<comment type="caution">
    <text evidence="1">The sequence shown here is derived from an EMBL/GenBank/DDBJ whole genome shotgun (WGS) entry which is preliminary data.</text>
</comment>
<sequence>MPAPIAEEIKENLKKAEEALEEGMALCEAKAQLALIAFKDGWNVAKKFADEPVTKKLRGSGEALQEGQARRPRARKPLLLMLTIERPATAGRHVEAGGPSNFISPLLSLGTISGPKEAKEKEGMACPLFASYVDDPAICRLGALSAQKGIRL</sequence>
<proteinExistence type="predicted"/>
<gene>
    <name evidence="1" type="ORF">CYMTET_16662</name>
</gene>